<organism evidence="1 2">
    <name type="scientific">Clostridium muellerianum</name>
    <dbReference type="NCBI Taxonomy" id="2716538"/>
    <lineage>
        <taxon>Bacteria</taxon>
        <taxon>Bacillati</taxon>
        <taxon>Bacillota</taxon>
        <taxon>Clostridia</taxon>
        <taxon>Eubacteriales</taxon>
        <taxon>Clostridiaceae</taxon>
        <taxon>Clostridium</taxon>
    </lineage>
</organism>
<keyword evidence="2" id="KW-1185">Reference proteome</keyword>
<dbReference type="EMBL" id="JABBNI010000015">
    <property type="protein sequence ID" value="NMM62883.1"/>
    <property type="molecule type" value="Genomic_DNA"/>
</dbReference>
<reference evidence="1 2" key="1">
    <citation type="submission" date="2020-04" db="EMBL/GenBank/DDBJ databases">
        <authorList>
            <person name="Doyle D.A."/>
        </authorList>
    </citation>
    <scope>NUCLEOTIDE SEQUENCE [LARGE SCALE GENOMIC DNA]</scope>
    <source>
        <strain evidence="1 2">P21</strain>
    </source>
</reference>
<reference evidence="1 2" key="2">
    <citation type="submission" date="2020-06" db="EMBL/GenBank/DDBJ databases">
        <title>Complete Genome Sequence of Clostridium muelleri sp. nov. P21T, an Acid-Alcohol Producing Acetogen Isolated from Old Hay.</title>
        <authorList>
            <person name="Duncan K.E."/>
            <person name="Tanner R.S."/>
        </authorList>
    </citation>
    <scope>NUCLEOTIDE SEQUENCE [LARGE SCALE GENOMIC DNA]</scope>
    <source>
        <strain evidence="1 2">P21</strain>
    </source>
</reference>
<evidence type="ECO:0000313" key="2">
    <source>
        <dbReference type="Proteomes" id="UP000537131"/>
    </source>
</evidence>
<protein>
    <submittedName>
        <fullName evidence="1">Uncharacterized protein</fullName>
    </submittedName>
</protein>
<gene>
    <name evidence="1" type="ORF">HBE96_09245</name>
</gene>
<dbReference type="AlphaFoldDB" id="A0A7Y0HPN3"/>
<name>A0A7Y0HPN3_9CLOT</name>
<proteinExistence type="predicted"/>
<accession>A0A7Y0HPN3</accession>
<dbReference type="RefSeq" id="WP_169297489.1">
    <property type="nucleotide sequence ID" value="NZ_JABBNI010000015.1"/>
</dbReference>
<comment type="caution">
    <text evidence="1">The sequence shown here is derived from an EMBL/GenBank/DDBJ whole genome shotgun (WGS) entry which is preliminary data.</text>
</comment>
<sequence>MYSKISSYMNYKNNFNILKSNILNNKTSTNKINSIANKYSSANLSELKFNNNVLNLKSGVNYKIKTLMHGYAEISVRGNNNVNLLFYDKYPNTDVSEVFSEGEFNDMAQSTKLVNIIGGNYPLDEKLNLLRIFFPNCQEVKARLESLGAETGKFIQLGTNSEKVLFEPNGWLYTQDDINGLRDAYNRNNFSDFGYNENSKFEIDGKEFKLDSTGHLNIPEGTICTPDRVKVIK</sequence>
<dbReference type="Proteomes" id="UP000537131">
    <property type="component" value="Unassembled WGS sequence"/>
</dbReference>
<evidence type="ECO:0000313" key="1">
    <source>
        <dbReference type="EMBL" id="NMM62883.1"/>
    </source>
</evidence>